<reference evidence="3" key="1">
    <citation type="journal article" date="2019" name="Int. J. Syst. Evol. Microbiol.">
        <title>The Global Catalogue of Microorganisms (GCM) 10K type strain sequencing project: providing services to taxonomists for standard genome sequencing and annotation.</title>
        <authorList>
            <consortium name="The Broad Institute Genomics Platform"/>
            <consortium name="The Broad Institute Genome Sequencing Center for Infectious Disease"/>
            <person name="Wu L."/>
            <person name="Ma J."/>
        </authorList>
    </citation>
    <scope>NUCLEOTIDE SEQUENCE [LARGE SCALE GENOMIC DNA]</scope>
    <source>
        <strain evidence="3">JCM 10664</strain>
    </source>
</reference>
<feature type="domain" description="Nucleoside phosphorylase" evidence="1">
    <location>
        <begin position="47"/>
        <end position="156"/>
    </location>
</feature>
<organism evidence="2 3">
    <name type="scientific">Saccharopolyspora thermophila</name>
    <dbReference type="NCBI Taxonomy" id="89367"/>
    <lineage>
        <taxon>Bacteria</taxon>
        <taxon>Bacillati</taxon>
        <taxon>Actinomycetota</taxon>
        <taxon>Actinomycetes</taxon>
        <taxon>Pseudonocardiales</taxon>
        <taxon>Pseudonocardiaceae</taxon>
        <taxon>Saccharopolyspora</taxon>
    </lineage>
</organism>
<dbReference type="InterPro" id="IPR035994">
    <property type="entry name" value="Nucleoside_phosphorylase_sf"/>
</dbReference>
<dbReference type="RefSeq" id="WP_346073997.1">
    <property type="nucleotide sequence ID" value="NZ_BAAAHC010000019.1"/>
</dbReference>
<evidence type="ECO:0000313" key="3">
    <source>
        <dbReference type="Proteomes" id="UP001500220"/>
    </source>
</evidence>
<protein>
    <recommendedName>
        <fullName evidence="1">Nucleoside phosphorylase domain-containing protein</fullName>
    </recommendedName>
</protein>
<accession>A0ABP3N7Z7</accession>
<evidence type="ECO:0000259" key="1">
    <source>
        <dbReference type="Pfam" id="PF01048"/>
    </source>
</evidence>
<name>A0ABP3N7Z7_9PSEU</name>
<comment type="caution">
    <text evidence="2">The sequence shown here is derived from an EMBL/GenBank/DDBJ whole genome shotgun (WGS) entry which is preliminary data.</text>
</comment>
<dbReference type="Pfam" id="PF01048">
    <property type="entry name" value="PNP_UDP_1"/>
    <property type="match status" value="1"/>
</dbReference>
<sequence length="201" mass="20853">MRPRLLVCAPLASEARALRAALGPDAVRRTGFGPRRSTRSAAGLPDFDVLVVAGVAGGLGEDVRSGDVIVADEVRGCGGTVRCRTAPVLVAELCRAGFPVRCGPIVTARRLVHGARRADLARTGALSVDMESAVLARAAGNRPVAVVRVVVDTARQPLLRPGTPARAMTALARLHALGPCLLRWASTAVPHKPSAAPEEVS</sequence>
<dbReference type="SUPFAM" id="SSF53167">
    <property type="entry name" value="Purine and uridine phosphorylases"/>
    <property type="match status" value="1"/>
</dbReference>
<evidence type="ECO:0000313" key="2">
    <source>
        <dbReference type="EMBL" id="GAA0535948.1"/>
    </source>
</evidence>
<keyword evidence="3" id="KW-1185">Reference proteome</keyword>
<proteinExistence type="predicted"/>
<dbReference type="Proteomes" id="UP001500220">
    <property type="component" value="Unassembled WGS sequence"/>
</dbReference>
<dbReference type="Gene3D" id="3.40.50.1580">
    <property type="entry name" value="Nucleoside phosphorylase domain"/>
    <property type="match status" value="1"/>
</dbReference>
<gene>
    <name evidence="2" type="ORF">GCM10009545_43270</name>
</gene>
<dbReference type="EMBL" id="BAAAHC010000019">
    <property type="protein sequence ID" value="GAA0535948.1"/>
    <property type="molecule type" value="Genomic_DNA"/>
</dbReference>
<dbReference type="InterPro" id="IPR000845">
    <property type="entry name" value="Nucleoside_phosphorylase_d"/>
</dbReference>